<name>A0AAJ4P6R6_ACILW</name>
<dbReference type="PANTHER" id="PTHR43035">
    <property type="entry name" value="FATTY ACID REPRESSION MUTANT PROTEIN 2-RELATED"/>
    <property type="match status" value="1"/>
</dbReference>
<dbReference type="GO" id="GO:0005737">
    <property type="term" value="C:cytoplasm"/>
    <property type="evidence" value="ECO:0007669"/>
    <property type="project" value="UniProtKB-SubCell"/>
</dbReference>
<dbReference type="EMBL" id="CP078045">
    <property type="protein sequence ID" value="QXR08763.1"/>
    <property type="molecule type" value="Genomic_DNA"/>
</dbReference>
<evidence type="ECO:0000256" key="3">
    <source>
        <dbReference type="ARBA" id="ARBA00023002"/>
    </source>
</evidence>
<dbReference type="Gene3D" id="3.40.109.10">
    <property type="entry name" value="NADH Oxidase"/>
    <property type="match status" value="1"/>
</dbReference>
<dbReference type="SUPFAM" id="SSF55469">
    <property type="entry name" value="FMN-dependent nitroreductase-like"/>
    <property type="match status" value="1"/>
</dbReference>
<dbReference type="CDD" id="cd02140">
    <property type="entry name" value="Frm2-like"/>
    <property type="match status" value="1"/>
</dbReference>
<reference evidence="5" key="1">
    <citation type="submission" date="2018-10" db="EMBL/GenBank/DDBJ databases">
        <authorList>
            <person name="D'Souza A.W."/>
            <person name="Potter R.F."/>
            <person name="Wallace M."/>
            <person name="Shupe A."/>
            <person name="Patel S."/>
            <person name="Sun S."/>
            <person name="Gul D."/>
            <person name="Kwon J.H."/>
            <person name="Andleeb S."/>
            <person name="Burnham C.-A.D."/>
            <person name="Dantas G."/>
        </authorList>
    </citation>
    <scope>NUCLEOTIDE SEQUENCE</scope>
    <source>
        <strain evidence="5">AL_065</strain>
    </source>
</reference>
<keyword evidence="3" id="KW-0560">Oxidoreductase</keyword>
<evidence type="ECO:0000256" key="2">
    <source>
        <dbReference type="ARBA" id="ARBA00022490"/>
    </source>
</evidence>
<accession>A0AAJ4P6R6</accession>
<reference evidence="5" key="3">
    <citation type="submission" date="2021-06" db="EMBL/GenBank/DDBJ databases">
        <authorList>
            <person name="Diorio-Toth L."/>
        </authorList>
    </citation>
    <scope>NUCLEOTIDE SEQUENCE</scope>
    <source>
        <strain evidence="5">AL_065</strain>
    </source>
</reference>
<protein>
    <submittedName>
        <fullName evidence="5">Nitroreductase family protein</fullName>
    </submittedName>
</protein>
<dbReference type="GO" id="GO:0016491">
    <property type="term" value="F:oxidoreductase activity"/>
    <property type="evidence" value="ECO:0007669"/>
    <property type="project" value="UniProtKB-KW"/>
</dbReference>
<dbReference type="InterPro" id="IPR029479">
    <property type="entry name" value="Nitroreductase"/>
</dbReference>
<keyword evidence="2" id="KW-0963">Cytoplasm</keyword>
<evidence type="ECO:0000259" key="4">
    <source>
        <dbReference type="Pfam" id="PF00881"/>
    </source>
</evidence>
<dbReference type="InterPro" id="IPR033877">
    <property type="entry name" value="Frm2/Hbn1"/>
</dbReference>
<dbReference type="InterPro" id="IPR000415">
    <property type="entry name" value="Nitroreductase-like"/>
</dbReference>
<gene>
    <name evidence="5" type="ORF">EVX74_007355</name>
</gene>
<evidence type="ECO:0000256" key="1">
    <source>
        <dbReference type="ARBA" id="ARBA00004496"/>
    </source>
</evidence>
<dbReference type="Proteomes" id="UP000293391">
    <property type="component" value="Chromosome"/>
</dbReference>
<dbReference type="PANTHER" id="PTHR43035:SF1">
    <property type="entry name" value="FATTY ACID REPRESSION MUTANT PROTEIN 2-RELATED"/>
    <property type="match status" value="1"/>
</dbReference>
<reference evidence="5" key="2">
    <citation type="journal article" date="2019" name="Nat. Commun.">
        <title>Spatiotemporal dynamics of multidrug resistant bacteria on intensive care unit surfaces.</title>
        <authorList>
            <person name="D'Souza A.W."/>
            <person name="Potter R.F."/>
            <person name="Wallace M."/>
            <person name="Shupe A."/>
            <person name="Patel S."/>
            <person name="Sun X."/>
            <person name="Gul D."/>
            <person name="Kwon J.H."/>
            <person name="Andleeb S."/>
            <person name="Burnham C.D."/>
            <person name="Dantas G."/>
        </authorList>
    </citation>
    <scope>NUCLEOTIDE SEQUENCE</scope>
    <source>
        <strain evidence="5">AL_065</strain>
    </source>
</reference>
<dbReference type="FunFam" id="3.40.109.10:FF:000001">
    <property type="entry name" value="Nitroreductase family"/>
    <property type="match status" value="1"/>
</dbReference>
<dbReference type="GO" id="GO:0034599">
    <property type="term" value="P:cellular response to oxidative stress"/>
    <property type="evidence" value="ECO:0007669"/>
    <property type="project" value="InterPro"/>
</dbReference>
<organism evidence="5 6">
    <name type="scientific">Acinetobacter lwoffii</name>
    <dbReference type="NCBI Taxonomy" id="28090"/>
    <lineage>
        <taxon>Bacteria</taxon>
        <taxon>Pseudomonadati</taxon>
        <taxon>Pseudomonadota</taxon>
        <taxon>Gammaproteobacteria</taxon>
        <taxon>Moraxellales</taxon>
        <taxon>Moraxellaceae</taxon>
        <taxon>Acinetobacter</taxon>
    </lineage>
</organism>
<feature type="domain" description="Nitroreductase" evidence="4">
    <location>
        <begin position="40"/>
        <end position="207"/>
    </location>
</feature>
<comment type="subcellular location">
    <subcellularLocation>
        <location evidence="1">Cytoplasm</location>
    </subcellularLocation>
</comment>
<dbReference type="AlphaFoldDB" id="A0AAJ4P6R6"/>
<evidence type="ECO:0000313" key="5">
    <source>
        <dbReference type="EMBL" id="QXR08763.1"/>
    </source>
</evidence>
<dbReference type="RefSeq" id="WP_004731229.1">
    <property type="nucleotide sequence ID" value="NZ_CP046296.1"/>
</dbReference>
<sequence length="229" mass="26386">MALLNKIGQVLTSDITKDFKFSRKNKLNGDLELTFVDQLKKRRSIDQLGKRVHYSQTYLGEIIQEAVRSCPSAYDSQTTRIVVLFADSHHQFWEIVKQVQRQHMPASIYEGMEIKLNQCAAAYGTVLFYEDQAVIQQLQKKMPLNSEDFPAWSEQTSGMAQFAVWTTLADSGLGASLQHYNPLIDERVAEHFQIEKNWLLRAQLCFGSIEQTVAEKLQKPDQHRFKVFN</sequence>
<evidence type="ECO:0000313" key="6">
    <source>
        <dbReference type="Proteomes" id="UP000293391"/>
    </source>
</evidence>
<dbReference type="Pfam" id="PF00881">
    <property type="entry name" value="Nitroreductase"/>
    <property type="match status" value="1"/>
</dbReference>
<proteinExistence type="predicted"/>